<protein>
    <submittedName>
        <fullName evidence="2">Uncharacterized protein</fullName>
    </submittedName>
</protein>
<dbReference type="AlphaFoldDB" id="F2SBB2"/>
<accession>F2SBB2</accession>
<dbReference type="Proteomes" id="UP000009172">
    <property type="component" value="Unassembled WGS sequence"/>
</dbReference>
<dbReference type="OrthoDB" id="4509637at2759"/>
<feature type="region of interest" description="Disordered" evidence="1">
    <location>
        <begin position="203"/>
        <end position="251"/>
    </location>
</feature>
<evidence type="ECO:0000313" key="3">
    <source>
        <dbReference type="Proteomes" id="UP000009172"/>
    </source>
</evidence>
<name>F2SBB2_TRIT1</name>
<evidence type="ECO:0000256" key="1">
    <source>
        <dbReference type="SAM" id="MobiDB-lite"/>
    </source>
</evidence>
<feature type="compositionally biased region" description="Polar residues" evidence="1">
    <location>
        <begin position="238"/>
        <end position="249"/>
    </location>
</feature>
<sequence>MGAVGSKQLAERIIIACGQVRGDEPPLRQLVRDQAGRKRHEYGKKEIEHRAFRTLWVAPAPKLHSDIRRALYNGHKNPSLLFQDGSKNLCQESLAADYLDYLYELDQSRQVNALRWRLSLIPLLEIFNKFDLPHANTETYNHLFTLISESSLSLKHKDEIRVCLPSWVAKSKRYNTLVKELGPGSVCVLPDIGDSMGWGGPSQVASSEACANEQTTRPRQDRTTQQTQAKRRRLNAVLSGQHSAQSQNGLIHRSQDVQSWTEGIVHGSDPANIHPEVLTNSHLDNSVQAPSQQPIITNQSVHQQVQQLQSHAMDQEIENSAQNLDLLARAAAYNNASTNSENHSGFSQYSQMPIEAISRIKPKRMIRDHV</sequence>
<dbReference type="EMBL" id="GG698559">
    <property type="protein sequence ID" value="EGE00862.1"/>
    <property type="molecule type" value="Genomic_DNA"/>
</dbReference>
<keyword evidence="3" id="KW-1185">Reference proteome</keyword>
<gene>
    <name evidence="2" type="ORF">TESG_08163</name>
</gene>
<proteinExistence type="predicted"/>
<dbReference type="HOGENOM" id="CLU_748395_0_0_1"/>
<reference evidence="3" key="1">
    <citation type="journal article" date="2012" name="MBio">
        <title>Comparative genome analysis of Trichophyton rubrum and related dermatophytes reveals candidate genes involved in infection.</title>
        <authorList>
            <person name="Martinez D.A."/>
            <person name="Oliver B.G."/>
            <person name="Graeser Y."/>
            <person name="Goldberg J.M."/>
            <person name="Li W."/>
            <person name="Martinez-Rossi N.M."/>
            <person name="Monod M."/>
            <person name="Shelest E."/>
            <person name="Barton R.C."/>
            <person name="Birch E."/>
            <person name="Brakhage A.A."/>
            <person name="Chen Z."/>
            <person name="Gurr S.J."/>
            <person name="Heiman D."/>
            <person name="Heitman J."/>
            <person name="Kosti I."/>
            <person name="Rossi A."/>
            <person name="Saif S."/>
            <person name="Samalova M."/>
            <person name="Saunders C.W."/>
            <person name="Shea T."/>
            <person name="Summerbell R.C."/>
            <person name="Xu J."/>
            <person name="Young S."/>
            <person name="Zeng Q."/>
            <person name="Birren B.W."/>
            <person name="Cuomo C.A."/>
            <person name="White T.C."/>
        </authorList>
    </citation>
    <scope>NUCLEOTIDE SEQUENCE [LARGE SCALE GENOMIC DNA]</scope>
    <source>
        <strain evidence="3">CBS 112818</strain>
    </source>
</reference>
<organism evidence="2 3">
    <name type="scientific">Trichophyton tonsurans (strain CBS 112818)</name>
    <name type="common">Scalp ringworm fungus</name>
    <dbReference type="NCBI Taxonomy" id="647933"/>
    <lineage>
        <taxon>Eukaryota</taxon>
        <taxon>Fungi</taxon>
        <taxon>Dikarya</taxon>
        <taxon>Ascomycota</taxon>
        <taxon>Pezizomycotina</taxon>
        <taxon>Eurotiomycetes</taxon>
        <taxon>Eurotiomycetidae</taxon>
        <taxon>Onygenales</taxon>
        <taxon>Arthrodermataceae</taxon>
        <taxon>Trichophyton</taxon>
    </lineage>
</organism>
<evidence type="ECO:0000313" key="2">
    <source>
        <dbReference type="EMBL" id="EGE00862.1"/>
    </source>
</evidence>